<evidence type="ECO:0000313" key="4">
    <source>
        <dbReference type="EMBL" id="NLS11984.1"/>
    </source>
</evidence>
<sequence length="320" mass="36315">MNKNFIDDVDSGLSQLNKKLPSKYFYDEKGDALFVEIMGLEEYYLTRSEMAIFDTQIEEIIAGFQLDKTRYFDLIELGAGDGSKTQKLLSALSQNGYHYDYVPIDISRNALTQLEQSLQQKMPQVNVKPQHGDYFEILETLKYDHRPKVLLFLGSNLGNMSDELATEFIHSLGVNLNLGDKILLGVDIIKPASVVLPAYNDAQGVTRAFNLNLLHRINTELGANFDLSCFEHTPEYSEDEGIAKSYLTSLVSQTVSIKAIGKDYHFESGEKIHTEISRKYDDKILSHILKTTRFSITDKFTDSKGYFCDYILTRLNDANP</sequence>
<dbReference type="EMBL" id="JABAIK010000002">
    <property type="protein sequence ID" value="NLS11984.1"/>
    <property type="molecule type" value="Genomic_DNA"/>
</dbReference>
<evidence type="ECO:0000259" key="3">
    <source>
        <dbReference type="Pfam" id="PF10017"/>
    </source>
</evidence>
<dbReference type="AlphaFoldDB" id="A0A7X8TNV7"/>
<organism evidence="4 5">
    <name type="scientific">Vibrio agarilyticus</name>
    <dbReference type="NCBI Taxonomy" id="2726741"/>
    <lineage>
        <taxon>Bacteria</taxon>
        <taxon>Pseudomonadati</taxon>
        <taxon>Pseudomonadota</taxon>
        <taxon>Gammaproteobacteria</taxon>
        <taxon>Vibrionales</taxon>
        <taxon>Vibrionaceae</taxon>
        <taxon>Vibrio</taxon>
    </lineage>
</organism>
<dbReference type="Pfam" id="PF10017">
    <property type="entry name" value="Methyltransf_33"/>
    <property type="match status" value="1"/>
</dbReference>
<name>A0A7X8TNV7_9VIBR</name>
<dbReference type="PANTHER" id="PTHR43397">
    <property type="entry name" value="ERGOTHIONEINE BIOSYNTHESIS PROTEIN 1"/>
    <property type="match status" value="1"/>
</dbReference>
<keyword evidence="5" id="KW-1185">Reference proteome</keyword>
<dbReference type="InterPro" id="IPR019257">
    <property type="entry name" value="MeTrfase_dom"/>
</dbReference>
<dbReference type="Proteomes" id="UP000535589">
    <property type="component" value="Unassembled WGS sequence"/>
</dbReference>
<dbReference type="Gene3D" id="3.40.50.150">
    <property type="entry name" value="Vaccinia Virus protein VP39"/>
    <property type="match status" value="1"/>
</dbReference>
<evidence type="ECO:0000313" key="5">
    <source>
        <dbReference type="Proteomes" id="UP000535589"/>
    </source>
</evidence>
<comment type="caution">
    <text evidence="4">The sequence shown here is derived from an EMBL/GenBank/DDBJ whole genome shotgun (WGS) entry which is preliminary data.</text>
</comment>
<dbReference type="SUPFAM" id="SSF53335">
    <property type="entry name" value="S-adenosyl-L-methionine-dependent methyltransferases"/>
    <property type="match status" value="1"/>
</dbReference>
<feature type="domain" description="Histidine-specific methyltransferase SAM-dependent" evidence="3">
    <location>
        <begin position="7"/>
        <end position="313"/>
    </location>
</feature>
<reference evidence="4 5" key="1">
    <citation type="submission" date="2020-04" db="EMBL/GenBank/DDBJ databases">
        <title>Vibrio sp. SM6, a novel species isolated from seawater.</title>
        <authorList>
            <person name="Wang X."/>
        </authorList>
    </citation>
    <scope>NUCLEOTIDE SEQUENCE [LARGE SCALE GENOMIC DNA]</scope>
    <source>
        <strain evidence="4 5">SM6</strain>
    </source>
</reference>
<dbReference type="RefSeq" id="WP_168835071.1">
    <property type="nucleotide sequence ID" value="NZ_JABAIK010000002.1"/>
</dbReference>
<dbReference type="GO" id="GO:0032259">
    <property type="term" value="P:methylation"/>
    <property type="evidence" value="ECO:0007669"/>
    <property type="project" value="UniProtKB-KW"/>
</dbReference>
<dbReference type="PANTHER" id="PTHR43397:SF1">
    <property type="entry name" value="ERGOTHIONEINE BIOSYNTHESIS PROTEIN 1"/>
    <property type="match status" value="1"/>
</dbReference>
<dbReference type="PIRSF" id="PIRSF018005">
    <property type="entry name" value="UCP018005"/>
    <property type="match status" value="1"/>
</dbReference>
<dbReference type="InterPro" id="IPR029063">
    <property type="entry name" value="SAM-dependent_MTases_sf"/>
</dbReference>
<accession>A0A7X8TNV7</accession>
<proteinExistence type="predicted"/>
<keyword evidence="1 4" id="KW-0489">Methyltransferase</keyword>
<dbReference type="InterPro" id="IPR017804">
    <property type="entry name" value="MeTrfase_EgtD-like"/>
</dbReference>
<dbReference type="InterPro" id="IPR051128">
    <property type="entry name" value="EgtD_Methyltrsf_superfamily"/>
</dbReference>
<protein>
    <submittedName>
        <fullName evidence="4">L-histidine N(Alpha)-methyltransferase</fullName>
    </submittedName>
</protein>
<gene>
    <name evidence="4" type="ORF">HGP28_03645</name>
</gene>
<dbReference type="GO" id="GO:0008168">
    <property type="term" value="F:methyltransferase activity"/>
    <property type="evidence" value="ECO:0007669"/>
    <property type="project" value="UniProtKB-KW"/>
</dbReference>
<keyword evidence="2 4" id="KW-0808">Transferase</keyword>
<evidence type="ECO:0000256" key="2">
    <source>
        <dbReference type="ARBA" id="ARBA00022679"/>
    </source>
</evidence>
<evidence type="ECO:0000256" key="1">
    <source>
        <dbReference type="ARBA" id="ARBA00022603"/>
    </source>
</evidence>